<dbReference type="InterPro" id="IPR002909">
    <property type="entry name" value="IPT_dom"/>
</dbReference>
<organism evidence="6 7">
    <name type="scientific">Piloderma croceum (strain F 1598)</name>
    <dbReference type="NCBI Taxonomy" id="765440"/>
    <lineage>
        <taxon>Eukaryota</taxon>
        <taxon>Fungi</taxon>
        <taxon>Dikarya</taxon>
        <taxon>Basidiomycota</taxon>
        <taxon>Agaricomycotina</taxon>
        <taxon>Agaricomycetes</taxon>
        <taxon>Agaricomycetidae</taxon>
        <taxon>Atheliales</taxon>
        <taxon>Atheliaceae</taxon>
        <taxon>Piloderma</taxon>
    </lineage>
</organism>
<evidence type="ECO:0000313" key="7">
    <source>
        <dbReference type="Proteomes" id="UP000054166"/>
    </source>
</evidence>
<dbReference type="SMART" id="SM00248">
    <property type="entry name" value="ANK"/>
    <property type="match status" value="2"/>
</dbReference>
<feature type="compositionally biased region" description="Low complexity" evidence="3">
    <location>
        <begin position="1"/>
        <end position="22"/>
    </location>
</feature>
<feature type="domain" description="IPT/TIG" evidence="5">
    <location>
        <begin position="608"/>
        <end position="695"/>
    </location>
</feature>
<dbReference type="InterPro" id="IPR036770">
    <property type="entry name" value="Ankyrin_rpt-contain_sf"/>
</dbReference>
<dbReference type="SUPFAM" id="SSF48403">
    <property type="entry name" value="Ankyrin repeat"/>
    <property type="match status" value="1"/>
</dbReference>
<keyword evidence="1 2" id="KW-0040">ANK repeat</keyword>
<dbReference type="InterPro" id="IPR013783">
    <property type="entry name" value="Ig-like_fold"/>
</dbReference>
<feature type="repeat" description="ANK" evidence="2">
    <location>
        <begin position="836"/>
        <end position="868"/>
    </location>
</feature>
<keyword evidence="4" id="KW-1133">Transmembrane helix</keyword>
<dbReference type="SMART" id="SM00429">
    <property type="entry name" value="IPT"/>
    <property type="match status" value="1"/>
</dbReference>
<dbReference type="Gene3D" id="2.60.40.10">
    <property type="entry name" value="Immunoglobulins"/>
    <property type="match status" value="1"/>
</dbReference>
<evidence type="ECO:0000259" key="5">
    <source>
        <dbReference type="SMART" id="SM00429"/>
    </source>
</evidence>
<feature type="region of interest" description="Disordered" evidence="3">
    <location>
        <begin position="402"/>
        <end position="473"/>
    </location>
</feature>
<keyword evidence="4" id="KW-0472">Membrane</keyword>
<feature type="region of interest" description="Disordered" evidence="3">
    <location>
        <begin position="1021"/>
        <end position="1048"/>
    </location>
</feature>
<feature type="region of interest" description="Disordered" evidence="3">
    <location>
        <begin position="1072"/>
        <end position="1129"/>
    </location>
</feature>
<reference evidence="7" key="2">
    <citation type="submission" date="2015-01" db="EMBL/GenBank/DDBJ databases">
        <title>Evolutionary Origins and Diversification of the Mycorrhizal Mutualists.</title>
        <authorList>
            <consortium name="DOE Joint Genome Institute"/>
            <consortium name="Mycorrhizal Genomics Consortium"/>
            <person name="Kohler A."/>
            <person name="Kuo A."/>
            <person name="Nagy L.G."/>
            <person name="Floudas D."/>
            <person name="Copeland A."/>
            <person name="Barry K.W."/>
            <person name="Cichocki N."/>
            <person name="Veneault-Fourrey C."/>
            <person name="LaButti K."/>
            <person name="Lindquist E.A."/>
            <person name="Lipzen A."/>
            <person name="Lundell T."/>
            <person name="Morin E."/>
            <person name="Murat C."/>
            <person name="Riley R."/>
            <person name="Ohm R."/>
            <person name="Sun H."/>
            <person name="Tunlid A."/>
            <person name="Henrissat B."/>
            <person name="Grigoriev I.V."/>
            <person name="Hibbett D.S."/>
            <person name="Martin F."/>
        </authorList>
    </citation>
    <scope>NUCLEOTIDE SEQUENCE [LARGE SCALE GENOMIC DNA]</scope>
    <source>
        <strain evidence="7">F 1598</strain>
    </source>
</reference>
<dbReference type="PROSITE" id="PS50088">
    <property type="entry name" value="ANK_REPEAT"/>
    <property type="match status" value="2"/>
</dbReference>
<gene>
    <name evidence="6" type="ORF">PILCRDRAFT_819644</name>
</gene>
<feature type="compositionally biased region" description="Acidic residues" evidence="3">
    <location>
        <begin position="894"/>
        <end position="913"/>
    </location>
</feature>
<dbReference type="Gene3D" id="1.25.40.20">
    <property type="entry name" value="Ankyrin repeat-containing domain"/>
    <property type="match status" value="1"/>
</dbReference>
<accession>A0A0C3FG67</accession>
<dbReference type="InterPro" id="IPR002110">
    <property type="entry name" value="Ankyrin_rpt"/>
</dbReference>
<feature type="compositionally biased region" description="Polar residues" evidence="3">
    <location>
        <begin position="303"/>
        <end position="313"/>
    </location>
</feature>
<evidence type="ECO:0000313" key="6">
    <source>
        <dbReference type="EMBL" id="KIM83405.1"/>
    </source>
</evidence>
<dbReference type="PANTHER" id="PTHR23335:SF1">
    <property type="entry name" value="CALMODULIN-BINDING TRANSCRIPTION ACTIVATOR, ISOFORM F"/>
    <property type="match status" value="1"/>
</dbReference>
<evidence type="ECO:0000256" key="1">
    <source>
        <dbReference type="ARBA" id="ARBA00023043"/>
    </source>
</evidence>
<dbReference type="Pfam" id="PF25603">
    <property type="entry name" value="SPT23_MGA2_DBD"/>
    <property type="match status" value="1"/>
</dbReference>
<dbReference type="Proteomes" id="UP000054166">
    <property type="component" value="Unassembled WGS sequence"/>
</dbReference>
<protein>
    <recommendedName>
        <fullName evidence="5">IPT/TIG domain-containing protein</fullName>
    </recommendedName>
</protein>
<sequence length="1200" mass="130884">MSSSSATATASRSPSPATPETSDCSSHNPVVIQNGFEPSSWYHSLHPEKPVSNGIAWDRDGVPHVAVEKGEEQPMLQFDDLIEEHAYDDSSSPFSSFDPSPMFPASPVSVLSSHADSPVTQTPAQSMHASDTLVPSNAPVPRTKPIPPPAARPRKRDSFAAFQRVVCPPKESCYNLPIMVPSVPEGGTKSRVETQVRVTVDLAHSSSSSEEPFKYDRVGSWKWLKLPAGTATKKRTRKEGKIDPLPQDMLYLTSTITCASPPYNPVLSCASCQTREAKRVARKLAARVRPARSDSDSPEDTAKSTSRSRQEDTTSIIQFNCPEVLDFSSGSVVLPLRITCYCRHHREKVGFNVHFTMMDHTGRIVGAGTSRPIMITDDHKTVNANRQGSAMVNGLNSGLRESDVDWSQFGQPTGTGEPSSAVDSKAPSKRKHAKEPGQQAKKRTKPYDAVGRSNGNSARTSRETSVVSLPSVTDVSPSIPNIRLPTPSHFLSPGEVISQLQDSVSSRSSISGMGVGPMLNGDVSGVSPSDTMHHRPRTFESANMGAQQQLEAGSLIAEQLAVGVPTNTRYPTTSVPSSQLVPGMIPPQPMPYMFFDPGSPPPMSSLPLPKIHRLIPAAGPTYGGIEVTVLGANFHPAMTLNCVFGDAVASSTQRWSDNTLVCLLPPRASPGVVAVWFDGVQKENDLSPPCLFTYTDESDRALMELALQVVGLKMTGKIEDAKNVAMRIVGTSGADESSEGGDTSNMMQLATTSYRDIRPLLLTRAGDGEDFQSVIVDFLSVLDVDVDQSTTTISSAISHTTPSGQTLLHLAAMLGFAVLVQFLIKHDVDLDVRDRNGYTALHFTVIGRSKACARLLVDAGADIEIVNVLGKTPQEQAPFGFFEDIIVDGCYDSAGEEDDESRWGDGEEDEDEVVPVSRHSLSRTMRRRSETPVFEEKHSLDDARPYPMDDKKHAVDEKQTASFVDMIQRTLAQLYAPHGIIPNMPQLPLPHLPEMPAVPWALPHIPVVFPVFVPMPGWPSLRGEKRDNGQDTASDKDENRAPAGSSAIRAAQEWRATCEKWMALAMATATMRQQEEVPPPMYTPRTISEDARRTLSPQSEPEDDGESSSTTARPHSHPERPMARRFGYPSVPITDQDVNAYGYRPTKSQAQKLLKKDDRMLIWFWIPILLASLLWALYTGTRFALQTLRNVIPPQTGTRA</sequence>
<feature type="transmembrane region" description="Helical" evidence="4">
    <location>
        <begin position="1160"/>
        <end position="1178"/>
    </location>
</feature>
<feature type="compositionally biased region" description="Polar residues" evidence="3">
    <location>
        <begin position="453"/>
        <end position="473"/>
    </location>
</feature>
<feature type="region of interest" description="Disordered" evidence="3">
    <location>
        <begin position="894"/>
        <end position="950"/>
    </location>
</feature>
<dbReference type="STRING" id="765440.A0A0C3FG67"/>
<dbReference type="GO" id="GO:0003712">
    <property type="term" value="F:transcription coregulator activity"/>
    <property type="evidence" value="ECO:0007669"/>
    <property type="project" value="TreeGrafter"/>
</dbReference>
<dbReference type="SUPFAM" id="SSF81296">
    <property type="entry name" value="E set domains"/>
    <property type="match status" value="1"/>
</dbReference>
<name>A0A0C3FG67_PILCF</name>
<reference evidence="6 7" key="1">
    <citation type="submission" date="2014-04" db="EMBL/GenBank/DDBJ databases">
        <authorList>
            <consortium name="DOE Joint Genome Institute"/>
            <person name="Kuo A."/>
            <person name="Tarkka M."/>
            <person name="Buscot F."/>
            <person name="Kohler A."/>
            <person name="Nagy L.G."/>
            <person name="Floudas D."/>
            <person name="Copeland A."/>
            <person name="Barry K.W."/>
            <person name="Cichocki N."/>
            <person name="Veneault-Fourrey C."/>
            <person name="LaButti K."/>
            <person name="Lindquist E.A."/>
            <person name="Lipzen A."/>
            <person name="Lundell T."/>
            <person name="Morin E."/>
            <person name="Murat C."/>
            <person name="Sun H."/>
            <person name="Tunlid A."/>
            <person name="Henrissat B."/>
            <person name="Grigoriev I.V."/>
            <person name="Hibbett D.S."/>
            <person name="Martin F."/>
            <person name="Nordberg H.P."/>
            <person name="Cantor M.N."/>
            <person name="Hua S.X."/>
        </authorList>
    </citation>
    <scope>NUCLEOTIDE SEQUENCE [LARGE SCALE GENOMIC DNA]</scope>
    <source>
        <strain evidence="6 7">F 1598</strain>
    </source>
</reference>
<dbReference type="InParanoid" id="A0A0C3FG67"/>
<feature type="repeat" description="ANK" evidence="2">
    <location>
        <begin position="803"/>
        <end position="835"/>
    </location>
</feature>
<evidence type="ECO:0000256" key="4">
    <source>
        <dbReference type="SAM" id="Phobius"/>
    </source>
</evidence>
<keyword evidence="4" id="KW-0812">Transmembrane</keyword>
<feature type="compositionally biased region" description="Polar residues" evidence="3">
    <location>
        <begin position="408"/>
        <end position="422"/>
    </location>
</feature>
<feature type="region of interest" description="Disordered" evidence="3">
    <location>
        <begin position="38"/>
        <end position="57"/>
    </location>
</feature>
<dbReference type="PROSITE" id="PS50297">
    <property type="entry name" value="ANK_REP_REGION"/>
    <property type="match status" value="2"/>
</dbReference>
<dbReference type="Pfam" id="PF01833">
    <property type="entry name" value="TIG"/>
    <property type="match status" value="1"/>
</dbReference>
<feature type="region of interest" description="Disordered" evidence="3">
    <location>
        <begin position="283"/>
        <end position="313"/>
    </location>
</feature>
<dbReference type="InterPro" id="IPR014756">
    <property type="entry name" value="Ig_E-set"/>
</dbReference>
<feature type="region of interest" description="Disordered" evidence="3">
    <location>
        <begin position="105"/>
        <end position="155"/>
    </location>
</feature>
<proteinExistence type="predicted"/>
<feature type="region of interest" description="Disordered" evidence="3">
    <location>
        <begin position="1"/>
        <end position="31"/>
    </location>
</feature>
<feature type="compositionally biased region" description="Basic and acidic residues" evidence="3">
    <location>
        <begin position="1022"/>
        <end position="1040"/>
    </location>
</feature>
<dbReference type="PANTHER" id="PTHR23335">
    <property type="entry name" value="CALMODULIN-BINDING TRANSCRIPTION ACTIVATOR CAMTA"/>
    <property type="match status" value="1"/>
</dbReference>
<dbReference type="FunCoup" id="A0A0C3FG67">
    <property type="interactions" value="155"/>
</dbReference>
<dbReference type="InterPro" id="IPR057962">
    <property type="entry name" value="SPT23_MGA2_DBD"/>
</dbReference>
<dbReference type="CDD" id="cd00102">
    <property type="entry name" value="IPT"/>
    <property type="match status" value="1"/>
</dbReference>
<keyword evidence="7" id="KW-1185">Reference proteome</keyword>
<dbReference type="GO" id="GO:0005634">
    <property type="term" value="C:nucleus"/>
    <property type="evidence" value="ECO:0007669"/>
    <property type="project" value="TreeGrafter"/>
</dbReference>
<feature type="compositionally biased region" description="Polar residues" evidence="3">
    <location>
        <begin position="109"/>
        <end position="135"/>
    </location>
</feature>
<dbReference type="GO" id="GO:0003690">
    <property type="term" value="F:double-stranded DNA binding"/>
    <property type="evidence" value="ECO:0007669"/>
    <property type="project" value="TreeGrafter"/>
</dbReference>
<feature type="compositionally biased region" description="Basic and acidic residues" evidence="3">
    <location>
        <begin position="927"/>
        <end position="950"/>
    </location>
</feature>
<evidence type="ECO:0000256" key="3">
    <source>
        <dbReference type="SAM" id="MobiDB-lite"/>
    </source>
</evidence>
<dbReference type="HOGENOM" id="CLU_003912_0_0_1"/>
<dbReference type="Pfam" id="PF12796">
    <property type="entry name" value="Ank_2"/>
    <property type="match status" value="1"/>
</dbReference>
<dbReference type="EMBL" id="KN832991">
    <property type="protein sequence ID" value="KIM83405.1"/>
    <property type="molecule type" value="Genomic_DNA"/>
</dbReference>
<feature type="compositionally biased region" description="Pro residues" evidence="3">
    <location>
        <begin position="142"/>
        <end position="151"/>
    </location>
</feature>
<dbReference type="AlphaFoldDB" id="A0A0C3FG67"/>
<dbReference type="OrthoDB" id="71307at2759"/>
<dbReference type="GO" id="GO:0006357">
    <property type="term" value="P:regulation of transcription by RNA polymerase II"/>
    <property type="evidence" value="ECO:0007669"/>
    <property type="project" value="TreeGrafter"/>
</dbReference>
<evidence type="ECO:0000256" key="2">
    <source>
        <dbReference type="PROSITE-ProRule" id="PRU00023"/>
    </source>
</evidence>